<reference evidence="9" key="2">
    <citation type="submission" date="2015-01" db="EMBL/GenBank/DDBJ databases">
        <title>Evolutionary Origins and Diversification of the Mycorrhizal Mutualists.</title>
        <authorList>
            <consortium name="DOE Joint Genome Institute"/>
            <consortium name="Mycorrhizal Genomics Consortium"/>
            <person name="Kohler A."/>
            <person name="Kuo A."/>
            <person name="Nagy L.G."/>
            <person name="Floudas D."/>
            <person name="Copeland A."/>
            <person name="Barry K.W."/>
            <person name="Cichocki N."/>
            <person name="Veneault-Fourrey C."/>
            <person name="LaButti K."/>
            <person name="Lindquist E.A."/>
            <person name="Lipzen A."/>
            <person name="Lundell T."/>
            <person name="Morin E."/>
            <person name="Murat C."/>
            <person name="Riley R."/>
            <person name="Ohm R."/>
            <person name="Sun H."/>
            <person name="Tunlid A."/>
            <person name="Henrissat B."/>
            <person name="Grigoriev I.V."/>
            <person name="Hibbett D.S."/>
            <person name="Martin F."/>
        </authorList>
    </citation>
    <scope>NUCLEOTIDE SEQUENCE [LARGE SCALE GENOMIC DNA]</scope>
    <source>
        <strain evidence="9">F 1598</strain>
    </source>
</reference>
<dbReference type="InterPro" id="IPR050815">
    <property type="entry name" value="TF_fung"/>
</dbReference>
<feature type="domain" description="Zn(2)-C6 fungal-type" evidence="7">
    <location>
        <begin position="48"/>
        <end position="77"/>
    </location>
</feature>
<evidence type="ECO:0000259" key="7">
    <source>
        <dbReference type="PROSITE" id="PS50048"/>
    </source>
</evidence>
<feature type="region of interest" description="Disordered" evidence="6">
    <location>
        <begin position="1"/>
        <end position="21"/>
    </location>
</feature>
<gene>
    <name evidence="8" type="ORF">PILCRDRAFT_7448</name>
</gene>
<dbReference type="OrthoDB" id="2123952at2759"/>
<dbReference type="InterPro" id="IPR001138">
    <property type="entry name" value="Zn2Cys6_DnaBD"/>
</dbReference>
<evidence type="ECO:0000256" key="1">
    <source>
        <dbReference type="ARBA" id="ARBA00004123"/>
    </source>
</evidence>
<dbReference type="CDD" id="cd12148">
    <property type="entry name" value="fungal_TF_MHR"/>
    <property type="match status" value="1"/>
</dbReference>
<dbReference type="SMART" id="SM00066">
    <property type="entry name" value="GAL4"/>
    <property type="match status" value="1"/>
</dbReference>
<dbReference type="InParanoid" id="A0A0C3FWU5"/>
<feature type="compositionally biased region" description="Low complexity" evidence="6">
    <location>
        <begin position="633"/>
        <end position="650"/>
    </location>
</feature>
<feature type="compositionally biased region" description="Polar residues" evidence="6">
    <location>
        <begin position="595"/>
        <end position="614"/>
    </location>
</feature>
<feature type="compositionally biased region" description="Polar residues" evidence="6">
    <location>
        <begin position="680"/>
        <end position="695"/>
    </location>
</feature>
<evidence type="ECO:0000256" key="3">
    <source>
        <dbReference type="ARBA" id="ARBA00023015"/>
    </source>
</evidence>
<dbReference type="GO" id="GO:0006351">
    <property type="term" value="P:DNA-templated transcription"/>
    <property type="evidence" value="ECO:0007669"/>
    <property type="project" value="InterPro"/>
</dbReference>
<dbReference type="GO" id="GO:0003677">
    <property type="term" value="F:DNA binding"/>
    <property type="evidence" value="ECO:0007669"/>
    <property type="project" value="InterPro"/>
</dbReference>
<keyword evidence="3" id="KW-0805">Transcription regulation</keyword>
<sequence>MSNASGQQPQAPPTRDQSVPLVAREPVQGDTLHISFSKGPKRKRLAKACDPCHKSKRRCDGTAPCSNCYFASKNCTYTDASGRPVPAPRPLPPEAIQPAGAPESLVPSDPKMYRTGEASSSQVTLDRDGDDKTVIPRKRHRSDRSQTIISPESIPSNPGPPPANTIFDSASGLDPALIRELVNLFFTHRHPQRIIIHKPSFSAALSHNHVPAYLLYAVCALAAPLSKQPRIRTNPARLAGQPFAQAAASLMFDSVGRLICKPNLATAQALCLLQMHETIAKPSWTTRYHDIALQILKDLSVQKPDIPVITPIPSLEFINTAIERECVRRVFWLIHFVDLMSSIFFKTSPIPKETELTLRLPADETSFELAVHSTVPEYLYLPAPHVQYASEFGHLIRIVTIYANVESIDCKDSDPGTWITQTEQAVDSWISSLPDHLSFSEDSLQLQMSMFETSSNSGAWCFCCMHVVHASCMLALNAAKAISQKKPATILHWPVARLDLIMMSLGGRARNSPILSAVLWALIKYCQRDDPQIHEWSADHEEHWGIKMEDCVSLERRQPAPAPPLQQTHQPPLDLHIAGQFGDTTRALRELRPNNRAQQPDLQGPTSSARSIGNTEIDPTLHGGLGPRSSVAGDDPPSLPSLKSSGLLDSWSAPNEPPSAPGKAWDATSLYARLDAQPPRRTSAQTQIGSESSRPVPSGMPVGMAWLANEPTTPR</sequence>
<dbReference type="GO" id="GO:0005634">
    <property type="term" value="C:nucleus"/>
    <property type="evidence" value="ECO:0007669"/>
    <property type="project" value="UniProtKB-SubCell"/>
</dbReference>
<dbReference type="Pfam" id="PF04082">
    <property type="entry name" value="Fungal_trans"/>
    <property type="match status" value="1"/>
</dbReference>
<dbReference type="PROSITE" id="PS00463">
    <property type="entry name" value="ZN2_CY6_FUNGAL_1"/>
    <property type="match status" value="1"/>
</dbReference>
<dbReference type="Pfam" id="PF00172">
    <property type="entry name" value="Zn_clus"/>
    <property type="match status" value="1"/>
</dbReference>
<accession>A0A0C3FWU5</accession>
<keyword evidence="2" id="KW-0479">Metal-binding</keyword>
<dbReference type="GO" id="GO:0000981">
    <property type="term" value="F:DNA-binding transcription factor activity, RNA polymerase II-specific"/>
    <property type="evidence" value="ECO:0007669"/>
    <property type="project" value="InterPro"/>
</dbReference>
<feature type="compositionally biased region" description="Pro residues" evidence="6">
    <location>
        <begin position="85"/>
        <end position="95"/>
    </location>
</feature>
<evidence type="ECO:0000313" key="8">
    <source>
        <dbReference type="EMBL" id="KIM83011.1"/>
    </source>
</evidence>
<dbReference type="AlphaFoldDB" id="A0A0C3FWU5"/>
<dbReference type="CDD" id="cd00067">
    <property type="entry name" value="GAL4"/>
    <property type="match status" value="1"/>
</dbReference>
<evidence type="ECO:0000256" key="6">
    <source>
        <dbReference type="SAM" id="MobiDB-lite"/>
    </source>
</evidence>
<reference evidence="8 9" key="1">
    <citation type="submission" date="2014-04" db="EMBL/GenBank/DDBJ databases">
        <authorList>
            <consortium name="DOE Joint Genome Institute"/>
            <person name="Kuo A."/>
            <person name="Tarkka M."/>
            <person name="Buscot F."/>
            <person name="Kohler A."/>
            <person name="Nagy L.G."/>
            <person name="Floudas D."/>
            <person name="Copeland A."/>
            <person name="Barry K.W."/>
            <person name="Cichocki N."/>
            <person name="Veneault-Fourrey C."/>
            <person name="LaButti K."/>
            <person name="Lindquist E.A."/>
            <person name="Lipzen A."/>
            <person name="Lundell T."/>
            <person name="Morin E."/>
            <person name="Murat C."/>
            <person name="Sun H."/>
            <person name="Tunlid A."/>
            <person name="Henrissat B."/>
            <person name="Grigoriev I.V."/>
            <person name="Hibbett D.S."/>
            <person name="Martin F."/>
            <person name="Nordberg H.P."/>
            <person name="Cantor M.N."/>
            <person name="Hua S.X."/>
        </authorList>
    </citation>
    <scope>NUCLEOTIDE SEQUENCE [LARGE SCALE GENOMIC DNA]</scope>
    <source>
        <strain evidence="8 9">F 1598</strain>
    </source>
</reference>
<proteinExistence type="predicted"/>
<dbReference type="PANTHER" id="PTHR47338">
    <property type="entry name" value="ZN(II)2CYS6 TRANSCRIPTION FACTOR (EUROFUNG)-RELATED"/>
    <property type="match status" value="1"/>
</dbReference>
<dbReference type="Proteomes" id="UP000054166">
    <property type="component" value="Unassembled WGS sequence"/>
</dbReference>
<feature type="region of interest" description="Disordered" evidence="6">
    <location>
        <begin position="593"/>
        <end position="715"/>
    </location>
</feature>
<evidence type="ECO:0000256" key="4">
    <source>
        <dbReference type="ARBA" id="ARBA00023163"/>
    </source>
</evidence>
<feature type="region of interest" description="Disordered" evidence="6">
    <location>
        <begin position="82"/>
        <end position="161"/>
    </location>
</feature>
<organism evidence="8 9">
    <name type="scientific">Piloderma croceum (strain F 1598)</name>
    <dbReference type="NCBI Taxonomy" id="765440"/>
    <lineage>
        <taxon>Eukaryota</taxon>
        <taxon>Fungi</taxon>
        <taxon>Dikarya</taxon>
        <taxon>Basidiomycota</taxon>
        <taxon>Agaricomycotina</taxon>
        <taxon>Agaricomycetes</taxon>
        <taxon>Agaricomycetidae</taxon>
        <taxon>Atheliales</taxon>
        <taxon>Atheliaceae</taxon>
        <taxon>Piloderma</taxon>
    </lineage>
</organism>
<dbReference type="SUPFAM" id="SSF57701">
    <property type="entry name" value="Zn2/Cys6 DNA-binding domain"/>
    <property type="match status" value="1"/>
</dbReference>
<keyword evidence="4" id="KW-0804">Transcription</keyword>
<dbReference type="EMBL" id="KN832992">
    <property type="protein sequence ID" value="KIM83011.1"/>
    <property type="molecule type" value="Genomic_DNA"/>
</dbReference>
<feature type="compositionally biased region" description="Basic and acidic residues" evidence="6">
    <location>
        <begin position="125"/>
        <end position="134"/>
    </location>
</feature>
<dbReference type="InterPro" id="IPR036864">
    <property type="entry name" value="Zn2-C6_fun-type_DNA-bd_sf"/>
</dbReference>
<dbReference type="PROSITE" id="PS50048">
    <property type="entry name" value="ZN2_CY6_FUNGAL_2"/>
    <property type="match status" value="1"/>
</dbReference>
<dbReference type="GO" id="GO:0008270">
    <property type="term" value="F:zinc ion binding"/>
    <property type="evidence" value="ECO:0007669"/>
    <property type="project" value="InterPro"/>
</dbReference>
<keyword evidence="9" id="KW-1185">Reference proteome</keyword>
<dbReference type="InterPro" id="IPR007219">
    <property type="entry name" value="XnlR_reg_dom"/>
</dbReference>
<dbReference type="STRING" id="765440.A0A0C3FWU5"/>
<name>A0A0C3FWU5_PILCF</name>
<dbReference type="Gene3D" id="4.10.240.10">
    <property type="entry name" value="Zn(2)-C6 fungal-type DNA-binding domain"/>
    <property type="match status" value="1"/>
</dbReference>
<comment type="subcellular location">
    <subcellularLocation>
        <location evidence="1">Nucleus</location>
    </subcellularLocation>
</comment>
<dbReference type="HOGENOM" id="CLU_011354_0_0_1"/>
<evidence type="ECO:0000256" key="5">
    <source>
        <dbReference type="ARBA" id="ARBA00023242"/>
    </source>
</evidence>
<evidence type="ECO:0000313" key="9">
    <source>
        <dbReference type="Proteomes" id="UP000054166"/>
    </source>
</evidence>
<keyword evidence="5" id="KW-0539">Nucleus</keyword>
<evidence type="ECO:0000256" key="2">
    <source>
        <dbReference type="ARBA" id="ARBA00022723"/>
    </source>
</evidence>
<protein>
    <recommendedName>
        <fullName evidence="7">Zn(2)-C6 fungal-type domain-containing protein</fullName>
    </recommendedName>
</protein>
<dbReference type="PANTHER" id="PTHR47338:SF5">
    <property type="entry name" value="ZN(II)2CYS6 TRANSCRIPTION FACTOR (EUROFUNG)"/>
    <property type="match status" value="1"/>
</dbReference>